<evidence type="ECO:0000256" key="4">
    <source>
        <dbReference type="ARBA" id="ARBA00022692"/>
    </source>
</evidence>
<organism evidence="9 10">
    <name type="scientific">Scytonema hofmannii FACHB-248</name>
    <dbReference type="NCBI Taxonomy" id="1842502"/>
    <lineage>
        <taxon>Bacteria</taxon>
        <taxon>Bacillati</taxon>
        <taxon>Cyanobacteriota</taxon>
        <taxon>Cyanophyceae</taxon>
        <taxon>Nostocales</taxon>
        <taxon>Scytonemataceae</taxon>
        <taxon>Scytonema</taxon>
    </lineage>
</organism>
<dbReference type="InterPro" id="IPR020846">
    <property type="entry name" value="MFS_dom"/>
</dbReference>
<feature type="transmembrane region" description="Helical" evidence="7">
    <location>
        <begin position="262"/>
        <end position="281"/>
    </location>
</feature>
<evidence type="ECO:0000313" key="9">
    <source>
        <dbReference type="EMBL" id="MBD2603573.1"/>
    </source>
</evidence>
<dbReference type="Gene3D" id="1.20.1250.20">
    <property type="entry name" value="MFS general substrate transporter like domains"/>
    <property type="match status" value="1"/>
</dbReference>
<comment type="subcellular location">
    <subcellularLocation>
        <location evidence="1">Cell membrane</location>
        <topology evidence="1">Multi-pass membrane protein</topology>
    </subcellularLocation>
</comment>
<feature type="transmembrane region" description="Helical" evidence="7">
    <location>
        <begin position="108"/>
        <end position="127"/>
    </location>
</feature>
<evidence type="ECO:0000313" key="10">
    <source>
        <dbReference type="Proteomes" id="UP000660380"/>
    </source>
</evidence>
<feature type="transmembrane region" description="Helical" evidence="7">
    <location>
        <begin position="293"/>
        <end position="310"/>
    </location>
</feature>
<dbReference type="PANTHER" id="PTHR43266:SF2">
    <property type="entry name" value="MAJOR FACILITATOR SUPERFAMILY (MFS) PROFILE DOMAIN-CONTAINING PROTEIN"/>
    <property type="match status" value="1"/>
</dbReference>
<keyword evidence="10" id="KW-1185">Reference proteome</keyword>
<evidence type="ECO:0000259" key="8">
    <source>
        <dbReference type="PROSITE" id="PS50850"/>
    </source>
</evidence>
<evidence type="ECO:0000256" key="6">
    <source>
        <dbReference type="ARBA" id="ARBA00023136"/>
    </source>
</evidence>
<accession>A0ABR8GJR4</accession>
<gene>
    <name evidence="9" type="ORF">H6G81_03270</name>
</gene>
<dbReference type="CDD" id="cd06173">
    <property type="entry name" value="MFS_MefA_like"/>
    <property type="match status" value="1"/>
</dbReference>
<keyword evidence="2" id="KW-0813">Transport</keyword>
<dbReference type="InterPro" id="IPR036259">
    <property type="entry name" value="MFS_trans_sf"/>
</dbReference>
<evidence type="ECO:0000256" key="5">
    <source>
        <dbReference type="ARBA" id="ARBA00022989"/>
    </source>
</evidence>
<comment type="caution">
    <text evidence="9">The sequence shown here is derived from an EMBL/GenBank/DDBJ whole genome shotgun (WGS) entry which is preliminary data.</text>
</comment>
<feature type="domain" description="Major facilitator superfamily (MFS) profile" evidence="8">
    <location>
        <begin position="1"/>
        <end position="200"/>
    </location>
</feature>
<evidence type="ECO:0000256" key="1">
    <source>
        <dbReference type="ARBA" id="ARBA00004651"/>
    </source>
</evidence>
<feature type="transmembrane region" description="Helical" evidence="7">
    <location>
        <begin position="81"/>
        <end position="102"/>
    </location>
</feature>
<keyword evidence="4 7" id="KW-0812">Transmembrane</keyword>
<feature type="transmembrane region" description="Helical" evidence="7">
    <location>
        <begin position="351"/>
        <end position="368"/>
    </location>
</feature>
<keyword evidence="3" id="KW-1003">Cell membrane</keyword>
<sequence>MKNASQLIELTRELRNFLLFWFGQSLSEIGTRLTGFGLSIWVYQNTHAVTQLSLVIFFTMLPGVLITPLVGALVDRWNRRWTIIISDILAAIITLTLALLLLTHNLQLWYIYISAFLTSLCGSFQMTAKSAAIPMMLKSNQIGRANGLTQFSTAVGQLTAPILAGILIAKLQLQSLLLIDFSTYVIALFILLFIKIPQPESSTKSGKGITTILDEIIVGWENISSRPFLLLLLAFMTIHFFISGMTTVLIDPLILSFSSATTFGNVMAVAGCGMVVGSLLMSTWGGGKQIISTLFLFSVVNGIGLIIAGIKPFIPTITFGITLSFFTLPIILGTNFTIWQTSVHPKLQGRVLALFYTAAGLALSFGNLSSSPLADRLLEPMLSPDGLLANTVGRLLETGEGRGIGFLMVMAGFFVVFASLSFYTYFAFKQIGGELLATDGEILENKTIDTLDYEPDKVINS</sequence>
<feature type="transmembrane region" description="Helical" evidence="7">
    <location>
        <begin position="175"/>
        <end position="194"/>
    </location>
</feature>
<dbReference type="InterPro" id="IPR011701">
    <property type="entry name" value="MFS"/>
</dbReference>
<dbReference type="EMBL" id="JACJTA010000004">
    <property type="protein sequence ID" value="MBD2603573.1"/>
    <property type="molecule type" value="Genomic_DNA"/>
</dbReference>
<name>A0ABR8GJR4_9CYAN</name>
<feature type="transmembrane region" description="Helical" evidence="7">
    <location>
        <begin position="20"/>
        <end position="42"/>
    </location>
</feature>
<dbReference type="Proteomes" id="UP000660380">
    <property type="component" value="Unassembled WGS sequence"/>
</dbReference>
<evidence type="ECO:0000256" key="3">
    <source>
        <dbReference type="ARBA" id="ARBA00022475"/>
    </source>
</evidence>
<reference evidence="9 10" key="1">
    <citation type="journal article" date="2020" name="ISME J.">
        <title>Comparative genomics reveals insights into cyanobacterial evolution and habitat adaptation.</title>
        <authorList>
            <person name="Chen M.Y."/>
            <person name="Teng W.K."/>
            <person name="Zhao L."/>
            <person name="Hu C.X."/>
            <person name="Zhou Y.K."/>
            <person name="Han B.P."/>
            <person name="Song L.R."/>
            <person name="Shu W.S."/>
        </authorList>
    </citation>
    <scope>NUCLEOTIDE SEQUENCE [LARGE SCALE GENOMIC DNA]</scope>
    <source>
        <strain evidence="9 10">FACHB-248</strain>
    </source>
</reference>
<keyword evidence="5 7" id="KW-1133">Transmembrane helix</keyword>
<dbReference type="Pfam" id="PF07690">
    <property type="entry name" value="MFS_1"/>
    <property type="match status" value="1"/>
</dbReference>
<feature type="transmembrane region" description="Helical" evidence="7">
    <location>
        <begin position="404"/>
        <end position="426"/>
    </location>
</feature>
<feature type="transmembrane region" description="Helical" evidence="7">
    <location>
        <begin position="148"/>
        <end position="169"/>
    </location>
</feature>
<evidence type="ECO:0000256" key="7">
    <source>
        <dbReference type="SAM" id="Phobius"/>
    </source>
</evidence>
<keyword evidence="6 7" id="KW-0472">Membrane</keyword>
<feature type="transmembrane region" description="Helical" evidence="7">
    <location>
        <begin position="316"/>
        <end position="339"/>
    </location>
</feature>
<dbReference type="PROSITE" id="PS50850">
    <property type="entry name" value="MFS"/>
    <property type="match status" value="1"/>
</dbReference>
<feature type="transmembrane region" description="Helical" evidence="7">
    <location>
        <begin position="228"/>
        <end position="250"/>
    </location>
</feature>
<feature type="transmembrane region" description="Helical" evidence="7">
    <location>
        <begin position="54"/>
        <end position="74"/>
    </location>
</feature>
<protein>
    <submittedName>
        <fullName evidence="9">MFS transporter</fullName>
    </submittedName>
</protein>
<dbReference type="PANTHER" id="PTHR43266">
    <property type="entry name" value="MACROLIDE-EFFLUX PROTEIN"/>
    <property type="match status" value="1"/>
</dbReference>
<dbReference type="RefSeq" id="WP_051503168.1">
    <property type="nucleotide sequence ID" value="NZ_JACJTA010000004.1"/>
</dbReference>
<proteinExistence type="predicted"/>
<dbReference type="SUPFAM" id="SSF103473">
    <property type="entry name" value="MFS general substrate transporter"/>
    <property type="match status" value="1"/>
</dbReference>
<evidence type="ECO:0000256" key="2">
    <source>
        <dbReference type="ARBA" id="ARBA00022448"/>
    </source>
</evidence>